<accession>A0A8J2PT62</accession>
<proteinExistence type="predicted"/>
<dbReference type="AlphaFoldDB" id="A0A8J2PT62"/>
<sequence>MNKFRTGKYKNIRNSISNGQWLDHFQKVFESVPDRDDTEIVIPPENPENCHILDQQICAAEVHIVAKQLANNKAVGTDGIPNEVYKNLDVASLEYLKSTKFVTPIISNQKTRPPRRGRGCAEHVFALYAMIAKSLSAKKGKLFALFVDLTQAFDSITHAKLWNRLRALGISENCLSRIQELYAEAKTKIRTNEGFTEYIKILNGVLQGESCSPTLFNMYLDEIANLLKLSGIPGIQMALVEILILMYADDLILVSTTVQGLQDQILVLKNFLEKNNLKVNLTKTKVIVFRKGSKISRNITFLWGSDPIEIVETYTYLGVPFKYNGNFSSAKEHFFKHAKVAQNDIYSMLYKSQTSDLGVIKNMFVTFVNSVLIYCAPIWAVGYFREIELLQTKFLRKICNTTSLVPDYILRLETGSLNIKFNVLKSILCFTRKVLNKNSSSITLQCFEEIKSNVIPKYDWFLKVEYFLKDVGIKYDLRKLTKDDINSNFSKILGECKQNLINKDVESLVNSYAMPHYRHIKLDINVSDFYQFGLKWNVVKLIQNLRTGMPYVCIKGTNLKLKGIWNYWKGSDNSPICDACNLNNEEDIYHVMVECPLYKVYRKQLLPEMVQEATNRKDYITLLFHQKLSYEQYMNIYYFWCGVRKVKNFLNECDCT</sequence>
<protein>
    <recommendedName>
        <fullName evidence="1">Reverse transcriptase domain-containing protein</fullName>
    </recommendedName>
</protein>
<keyword evidence="3" id="KW-1185">Reference proteome</keyword>
<gene>
    <name evidence="2" type="ORF">AFUS01_LOCUS36903</name>
</gene>
<evidence type="ECO:0000259" key="1">
    <source>
        <dbReference type="PROSITE" id="PS50878"/>
    </source>
</evidence>
<reference evidence="2" key="1">
    <citation type="submission" date="2021-06" db="EMBL/GenBank/DDBJ databases">
        <authorList>
            <person name="Hodson N. C."/>
            <person name="Mongue J. A."/>
            <person name="Jaron S. K."/>
        </authorList>
    </citation>
    <scope>NUCLEOTIDE SEQUENCE</scope>
</reference>
<dbReference type="Pfam" id="PF00078">
    <property type="entry name" value="RVT_1"/>
    <property type="match status" value="1"/>
</dbReference>
<dbReference type="EMBL" id="CAJVCH010541423">
    <property type="protein sequence ID" value="CAG7826871.1"/>
    <property type="molecule type" value="Genomic_DNA"/>
</dbReference>
<dbReference type="PROSITE" id="PS50878">
    <property type="entry name" value="RT_POL"/>
    <property type="match status" value="1"/>
</dbReference>
<dbReference type="OrthoDB" id="418748at2759"/>
<dbReference type="InterPro" id="IPR000477">
    <property type="entry name" value="RT_dom"/>
</dbReference>
<evidence type="ECO:0000313" key="3">
    <source>
        <dbReference type="Proteomes" id="UP000708208"/>
    </source>
</evidence>
<dbReference type="CDD" id="cd01650">
    <property type="entry name" value="RT_nLTR_like"/>
    <property type="match status" value="1"/>
</dbReference>
<feature type="domain" description="Reverse transcriptase" evidence="1">
    <location>
        <begin position="1"/>
        <end position="321"/>
    </location>
</feature>
<dbReference type="PANTHER" id="PTHR47027:SF20">
    <property type="entry name" value="REVERSE TRANSCRIPTASE-LIKE PROTEIN WITH RNA-DIRECTED DNA POLYMERASE DOMAIN"/>
    <property type="match status" value="1"/>
</dbReference>
<name>A0A8J2PT62_9HEXA</name>
<evidence type="ECO:0000313" key="2">
    <source>
        <dbReference type="EMBL" id="CAG7826871.1"/>
    </source>
</evidence>
<organism evidence="2 3">
    <name type="scientific">Allacma fusca</name>
    <dbReference type="NCBI Taxonomy" id="39272"/>
    <lineage>
        <taxon>Eukaryota</taxon>
        <taxon>Metazoa</taxon>
        <taxon>Ecdysozoa</taxon>
        <taxon>Arthropoda</taxon>
        <taxon>Hexapoda</taxon>
        <taxon>Collembola</taxon>
        <taxon>Symphypleona</taxon>
        <taxon>Sminthuridae</taxon>
        <taxon>Allacma</taxon>
    </lineage>
</organism>
<comment type="caution">
    <text evidence="2">The sequence shown here is derived from an EMBL/GenBank/DDBJ whole genome shotgun (WGS) entry which is preliminary data.</text>
</comment>
<dbReference type="PANTHER" id="PTHR47027">
    <property type="entry name" value="REVERSE TRANSCRIPTASE DOMAIN-CONTAINING PROTEIN"/>
    <property type="match status" value="1"/>
</dbReference>
<dbReference type="Proteomes" id="UP000708208">
    <property type="component" value="Unassembled WGS sequence"/>
</dbReference>